<feature type="region of interest" description="SAM motif I" evidence="6">
    <location>
        <begin position="186"/>
        <end position="195"/>
    </location>
</feature>
<dbReference type="InterPro" id="IPR025774">
    <property type="entry name" value="PiNMT-like"/>
</dbReference>
<dbReference type="Proteomes" id="UP001054857">
    <property type="component" value="Unassembled WGS sequence"/>
</dbReference>
<dbReference type="PANTHER" id="PTHR44068">
    <property type="entry name" value="ZGC:194242"/>
    <property type="match status" value="1"/>
</dbReference>
<dbReference type="CDD" id="cd02440">
    <property type="entry name" value="AdoMet_MTases"/>
    <property type="match status" value="1"/>
</dbReference>
<feature type="region of interest" description="SAM motif II" evidence="6">
    <location>
        <begin position="249"/>
        <end position="257"/>
    </location>
</feature>
<dbReference type="PANTHER" id="PTHR44068:SF11">
    <property type="entry name" value="GERANYL DIPHOSPHATE 2-C-METHYLTRANSFERASE"/>
    <property type="match status" value="1"/>
</dbReference>
<proteinExistence type="inferred from homology"/>
<dbReference type="InterPro" id="IPR029063">
    <property type="entry name" value="SAM-dependent_MTases_sf"/>
</dbReference>
<keyword evidence="2" id="KW-0017">Alkaloid metabolism</keyword>
<reference evidence="8 9" key="1">
    <citation type="journal article" date="2021" name="Sci. Rep.">
        <title>Genome sequencing of the multicellular alga Astrephomene provides insights into convergent evolution of germ-soma differentiation.</title>
        <authorList>
            <person name="Yamashita S."/>
            <person name="Yamamoto K."/>
            <person name="Matsuzaki R."/>
            <person name="Suzuki S."/>
            <person name="Yamaguchi H."/>
            <person name="Hirooka S."/>
            <person name="Minakuchi Y."/>
            <person name="Miyagishima S."/>
            <person name="Kawachi M."/>
            <person name="Toyoda A."/>
            <person name="Nozaki H."/>
        </authorList>
    </citation>
    <scope>NUCLEOTIDE SEQUENCE [LARGE SCALE GENOMIC DNA]</scope>
    <source>
        <strain evidence="8 9">NIES-4017</strain>
    </source>
</reference>
<accession>A0AAD3DM66</accession>
<evidence type="ECO:0000259" key="7">
    <source>
        <dbReference type="Pfam" id="PF08241"/>
    </source>
</evidence>
<evidence type="ECO:0000313" key="8">
    <source>
        <dbReference type="EMBL" id="GFR44410.1"/>
    </source>
</evidence>
<evidence type="ECO:0000256" key="3">
    <source>
        <dbReference type="ARBA" id="ARBA00022603"/>
    </source>
</evidence>
<dbReference type="PROSITE" id="PS51581">
    <property type="entry name" value="SAM_GTMT"/>
    <property type="match status" value="1"/>
</dbReference>
<dbReference type="FunFam" id="3.40.50.150:FF:000669">
    <property type="entry name" value="Cyanobacterial-type MPBQ/MSBQ methyltransferase"/>
    <property type="match status" value="1"/>
</dbReference>
<evidence type="ECO:0000256" key="5">
    <source>
        <dbReference type="ARBA" id="ARBA00022691"/>
    </source>
</evidence>
<evidence type="ECO:0000256" key="6">
    <source>
        <dbReference type="PROSITE-ProRule" id="PRU00914"/>
    </source>
</evidence>
<protein>
    <recommendedName>
        <fullName evidence="7">Methyltransferase type 11 domain-containing protein</fullName>
    </recommendedName>
</protein>
<feature type="region of interest" description="SAM motif III" evidence="6">
    <location>
        <begin position="276"/>
        <end position="285"/>
    </location>
</feature>
<dbReference type="Pfam" id="PF08241">
    <property type="entry name" value="Methyltransf_11"/>
    <property type="match status" value="1"/>
</dbReference>
<dbReference type="SUPFAM" id="SSF53335">
    <property type="entry name" value="S-adenosyl-L-methionine-dependent methyltransferases"/>
    <property type="match status" value="1"/>
</dbReference>
<evidence type="ECO:0000256" key="1">
    <source>
        <dbReference type="ARBA" id="ARBA00004913"/>
    </source>
</evidence>
<evidence type="ECO:0000313" key="9">
    <source>
        <dbReference type="Proteomes" id="UP001054857"/>
    </source>
</evidence>
<sequence length="431" mass="47537">MLVRQGDVGRIVQSTSQLHPAAHPFRCLRPLHRRAAAATANAHSDVASEAVLVTNARVAVQSNPREVYQICEAPCCSTSAASAAQGAPSVDPTVLAALAGLGLTAFALKRIFDTPSRKYDNNVGKEYDAWTEEGVLEYYWGEHIHLGYYSDEELARGYLKKDFKQAKFDFVDEMLKFSGAQNPKTILDVGCGFGGTSRHLAKKFRDASVTGITLSSKQVQRGSQLAEQQRVTNVNFQVMDALSMDFPDNSFDLVWACESGEHMPDKKKYIEEMTRVLKPGGTLVIACWCQREAETHGSAPLSEQEKRELQFLYDEWAHPYFISIQEFERLMKGTGTLQDVSAANWTRNTLASWRHSIWVGVFDPWVVVLKGPRIWYKTAREIVTLERMHQAFAKGLMEYGMMTATKKPLPPAAAAGAAAEGAAAPAAAAAV</sequence>
<keyword evidence="9" id="KW-1185">Reference proteome</keyword>
<evidence type="ECO:0000256" key="4">
    <source>
        <dbReference type="ARBA" id="ARBA00022679"/>
    </source>
</evidence>
<dbReference type="Gene3D" id="3.40.50.150">
    <property type="entry name" value="Vaccinia Virus protein VP39"/>
    <property type="match status" value="1"/>
</dbReference>
<comment type="pathway">
    <text evidence="1">Alkaloid biosynthesis.</text>
</comment>
<dbReference type="GO" id="GO:0009820">
    <property type="term" value="P:alkaloid metabolic process"/>
    <property type="evidence" value="ECO:0007669"/>
    <property type="project" value="UniProtKB-KW"/>
</dbReference>
<keyword evidence="3 6" id="KW-0489">Methyltransferase</keyword>
<name>A0AAD3DM66_9CHLO</name>
<organism evidence="8 9">
    <name type="scientific">Astrephomene gubernaculifera</name>
    <dbReference type="NCBI Taxonomy" id="47775"/>
    <lineage>
        <taxon>Eukaryota</taxon>
        <taxon>Viridiplantae</taxon>
        <taxon>Chlorophyta</taxon>
        <taxon>core chlorophytes</taxon>
        <taxon>Chlorophyceae</taxon>
        <taxon>CS clade</taxon>
        <taxon>Chlamydomonadales</taxon>
        <taxon>Astrephomenaceae</taxon>
        <taxon>Astrephomene</taxon>
    </lineage>
</organism>
<keyword evidence="4 6" id="KW-0808">Transferase</keyword>
<dbReference type="InterPro" id="IPR013216">
    <property type="entry name" value="Methyltransf_11"/>
</dbReference>
<comment type="similarity">
    <text evidence="6">Belongs to the class I-like SAM-binding methyltransferase superfamily. gTMT family.</text>
</comment>
<dbReference type="AlphaFoldDB" id="A0AAD3DM66"/>
<gene>
    <name evidence="8" type="ORF">Agub_g5643</name>
</gene>
<keyword evidence="5 6" id="KW-0949">S-adenosyl-L-methionine</keyword>
<dbReference type="EMBL" id="BMAR01000007">
    <property type="protein sequence ID" value="GFR44410.1"/>
    <property type="molecule type" value="Genomic_DNA"/>
</dbReference>
<dbReference type="InterPro" id="IPR050447">
    <property type="entry name" value="Erg6_SMT_methyltransf"/>
</dbReference>
<comment type="caution">
    <text evidence="8">The sequence shown here is derived from an EMBL/GenBank/DDBJ whole genome shotgun (WGS) entry which is preliminary data.</text>
</comment>
<dbReference type="GO" id="GO:0008757">
    <property type="term" value="F:S-adenosylmethionine-dependent methyltransferase activity"/>
    <property type="evidence" value="ECO:0007669"/>
    <property type="project" value="InterPro"/>
</dbReference>
<feature type="domain" description="Methyltransferase type 11" evidence="7">
    <location>
        <begin position="187"/>
        <end position="285"/>
    </location>
</feature>
<evidence type="ECO:0000256" key="2">
    <source>
        <dbReference type="ARBA" id="ARBA00022589"/>
    </source>
</evidence>
<dbReference type="GO" id="GO:0032259">
    <property type="term" value="P:methylation"/>
    <property type="evidence" value="ECO:0007669"/>
    <property type="project" value="UniProtKB-UniRule"/>
</dbReference>